<dbReference type="EMBL" id="SOEO01000001">
    <property type="protein sequence ID" value="TDX86754.1"/>
    <property type="molecule type" value="Genomic_DNA"/>
</dbReference>
<dbReference type="PROSITE" id="PS51125">
    <property type="entry name" value="NHL"/>
    <property type="match status" value="1"/>
</dbReference>
<dbReference type="SUPFAM" id="SSF101898">
    <property type="entry name" value="NHL repeat"/>
    <property type="match status" value="1"/>
</dbReference>
<keyword evidence="2" id="KW-0677">Repeat</keyword>
<dbReference type="Proteomes" id="UP000295313">
    <property type="component" value="Unassembled WGS sequence"/>
</dbReference>
<dbReference type="NCBIfam" id="TIGR02167">
    <property type="entry name" value="Liste_lipo_26"/>
    <property type="match status" value="13"/>
</dbReference>
<gene>
    <name evidence="5" type="ORF">B0I22_0904</name>
</gene>
<dbReference type="InterPro" id="IPR011042">
    <property type="entry name" value="6-blade_b-propeller_TolB-like"/>
</dbReference>
<dbReference type="InterPro" id="IPR039448">
    <property type="entry name" value="Beta_helix"/>
</dbReference>
<dbReference type="PANTHER" id="PTHR24104">
    <property type="entry name" value="E3 UBIQUITIN-PROTEIN LIGASE NHLRC1-RELATED"/>
    <property type="match status" value="1"/>
</dbReference>
<feature type="domain" description="Right handed beta helix" evidence="4">
    <location>
        <begin position="1853"/>
        <end position="1948"/>
    </location>
</feature>
<evidence type="ECO:0000256" key="3">
    <source>
        <dbReference type="PROSITE-ProRule" id="PRU00504"/>
    </source>
</evidence>
<keyword evidence="6" id="KW-1185">Reference proteome</keyword>
<protein>
    <submittedName>
        <fullName evidence="5">Putative secreted protein (Por secretion system target)</fullName>
    </submittedName>
</protein>
<dbReference type="InterPro" id="IPR001258">
    <property type="entry name" value="NHL_repeat"/>
</dbReference>
<dbReference type="SMART" id="SM00710">
    <property type="entry name" value="PbH1"/>
    <property type="match status" value="8"/>
</dbReference>
<dbReference type="InterPro" id="IPR005046">
    <property type="entry name" value="DUF285"/>
</dbReference>
<accession>A0A4R8IAR6</accession>
<proteinExistence type="predicted"/>
<dbReference type="Pfam" id="PF03382">
    <property type="entry name" value="DUF285"/>
    <property type="match status" value="2"/>
</dbReference>
<dbReference type="InterPro" id="IPR011050">
    <property type="entry name" value="Pectin_lyase_fold/virulence"/>
</dbReference>
<reference evidence="5 6" key="1">
    <citation type="submission" date="2019-03" db="EMBL/GenBank/DDBJ databases">
        <title>Genomic Encyclopedia of Type Strains, Phase III (KMG-III): the genomes of soil and plant-associated and newly described type strains.</title>
        <authorList>
            <person name="Whitman W."/>
        </authorList>
    </citation>
    <scope>NUCLEOTIDE SEQUENCE [LARGE SCALE GENOMIC DNA]</scope>
    <source>
        <strain evidence="5 6">CGMCC 1.12802</strain>
    </source>
</reference>
<evidence type="ECO:0000313" key="6">
    <source>
        <dbReference type="Proteomes" id="UP000295313"/>
    </source>
</evidence>
<dbReference type="InterPro" id="IPR026444">
    <property type="entry name" value="Secre_tail"/>
</dbReference>
<dbReference type="Gene3D" id="2.120.10.30">
    <property type="entry name" value="TolB, C-terminal domain"/>
    <property type="match status" value="1"/>
</dbReference>
<comment type="caution">
    <text evidence="5">The sequence shown here is derived from an EMBL/GenBank/DDBJ whole genome shotgun (WGS) entry which is preliminary data.</text>
</comment>
<dbReference type="Pfam" id="PF13229">
    <property type="entry name" value="Beta_helix"/>
    <property type="match status" value="1"/>
</dbReference>
<dbReference type="SUPFAM" id="SSF51126">
    <property type="entry name" value="Pectin lyase-like"/>
    <property type="match status" value="2"/>
</dbReference>
<dbReference type="CDD" id="cd05819">
    <property type="entry name" value="NHL"/>
    <property type="match status" value="1"/>
</dbReference>
<organism evidence="5 6">
    <name type="scientific">Epilithonimonas xixisoli</name>
    <dbReference type="NCBI Taxonomy" id="1476462"/>
    <lineage>
        <taxon>Bacteria</taxon>
        <taxon>Pseudomonadati</taxon>
        <taxon>Bacteroidota</taxon>
        <taxon>Flavobacteriia</taxon>
        <taxon>Flavobacteriales</taxon>
        <taxon>Weeksellaceae</taxon>
        <taxon>Chryseobacterium group</taxon>
        <taxon>Epilithonimonas</taxon>
    </lineage>
</organism>
<dbReference type="InterPro" id="IPR059226">
    <property type="entry name" value="Choice_anch_Q_dom"/>
</dbReference>
<feature type="repeat" description="NHL" evidence="3">
    <location>
        <begin position="1532"/>
        <end position="1562"/>
    </location>
</feature>
<evidence type="ECO:0000256" key="1">
    <source>
        <dbReference type="ARBA" id="ARBA00022729"/>
    </source>
</evidence>
<evidence type="ECO:0000313" key="5">
    <source>
        <dbReference type="EMBL" id="TDX86754.1"/>
    </source>
</evidence>
<dbReference type="InterPro" id="IPR050952">
    <property type="entry name" value="TRIM-NHL_E3_ligases"/>
</dbReference>
<dbReference type="NCBIfam" id="NF041518">
    <property type="entry name" value="choice_anch_Q"/>
    <property type="match status" value="2"/>
</dbReference>
<name>A0A4R8IAR6_9FLAO</name>
<dbReference type="InterPro" id="IPR006626">
    <property type="entry name" value="PbH1"/>
</dbReference>
<dbReference type="NCBIfam" id="TIGR04183">
    <property type="entry name" value="Por_Secre_tail"/>
    <property type="match status" value="1"/>
</dbReference>
<sequence>MPFVTTWDLSKTGSGTTSLSFGVQVAGAVNYSWRATDNSMDGNGTINNGATDATITGLPAGKTIELSIEPANLRRFFTYNSSTYTNYVDRQRLMDVKQWGTVAWSSMQNAFYGCSNLNIKATDVPNLSGVTDMSQMFEDCSNLNGPANINSWNVGNVTNMSRMFALANSFNQNIGNWNVGNVTNMQGMFYGPSSFNQPIGNWNVGNVTNMQAMFNSASSFNQPIGNWDVGNVTNMLEMFTGASSFNQPIGSWDVSKVTSMANMFQSASSFNQNIDSWDVSKVTSMASMFQSASSFNKNIGNWNVGNVTSMYSMFYSASSFNENIGNWNVANVTSMYAMFYDASAFNQPIGSWDVSKVTTMQGMFAFANSFNHNIGSWDVSKVTTMQSMFYSASSFNQKLGAWTLNSGVNLGSMLSNSGLDCINYSSALMGWAANPATPSGRSLGADGRIYGTNAVAARTTLVTGKGWTISGDTAGTEICAPLAATDYFITTWAGNGTTSFSFGVQVAGAVNYSWRATDNTTNGTGIIANGTTNAIIIGLPAGKTIELSIEPKNFRRIFNNGTDHLRLTDVKQWGTVAWSSMQSAFYGCSNLNITATDVPNLIGVTNMYQMFANCISLNGPANINSWNVGNVTNMENMFLYVQSFNQNIGNWDVSKVTNMSQMFALANSFNQPIGSWDVSKVTNMVGMFSGTSAFNQHIGNWNVANVTSMSAMFEAAIAFNQPIGSWDVSKVTNMSYMFNVASAFNQPIGSWDVSKVTNMGYMFLSASAFNHNIGNWDVSKVMNMNGMFSGALSFNQNLGAWTLNSGVSLGNMLGNSGLDCNNYSSTLMGWAANPATPNNRSLYAFGFTYGTNAVAARTMLTTATGSGGKGWTISGDTAGVTACGTVPVTPDANNILYVNTAVVGGDGSGNSWANAIKELADALKWANTNKANFATTLLQIWVAKGTYKPMYRPDTFAGPNITDRNNSFLMVSNVKLYGGFAGTEATLAERNLGNTANATILSGDYNNDDVVTGTGATLAITGNAENAMHVVGSFGGVGVAELNGFVIKAGNANIYEAPNFKVNGYDSYLPIGGGILMNTSNPTIQNCIFKENSAINVGGAMALYPSSSKVINSLFVNNLITGSSWGGGAIINSGNTSQPIFMSCTITGNNSPNAGAIYNWDSPQPKIYNTIIYGNSSGINNTTGNDIQNSLIQGLSITTNGNINGSTNPLFANASAGDYRLQSTSLVIDKGSNTLYNANGGTLSTDKDLAGNSRLNSTTIDMGAYEYTVVTVPEPTAAAIQIYTGNGTIANLTATGDNLKWYAALTGGTALASTTALTDNTKYYVSQAVNNVESARTEVLAKRISDDAQSFCGATTVANLVTTPLPGNTVSWYSVSSGGTALANNTALATGDYYVEMRSSGSPIPIASGLNNPYGVAVANDSKIWVANRGGNTIQQLDANGNVLATKSGFSNPIGINIQKDGRLLVGDWGTSRILRTNVNGDNPVALGAGFDHAFRAVEQANGKLLVADAWNHTIKRMNADGSNTTVLASGFNYPASVAEDRDANIWVADYRNNAIKKMNSDGSGISSIGTGISNPFDLKIDLLGRIVFTQIDGKLRRMNPDGSNIETLYSFVSGENNLALESNGSILVTEAGTGRLYRLSPSYTTNRVKVRVTVNHFGAISYVDKNVIGGNKSGSSWANAAPELADVMRCARTQYDANNTIYDATPLKVFVALGTYKPLYNAADGQYKTDGRRDNAFVLVKNVQLYGGFDPANGISTLNDNRIFGSNGSILSADIGTANVATDNTYHVLLSSGNVGNAELNGFVVKDGYADSSNSGVLGANNQSGAAMYISNSSPTINNCSFTNNSAMWGGGIVINGFSLPVIKNCNFTNNRAWSYGGAISLYGNTSASIVNCFIHENIGDNYGGGLYSNSLSSSKLINTTIANNGVNAFYTSSSTSVIQNSIIWDSIFGANIATYSLIKDLYPAGIGNIDARGLFENDVFTNYLIQDYTLKPTSPAIDKANNVLYSASGENLNLDKDLSGNNRLSECTIDMGAYEYQNSDTYINWDGTSWSNTTGPTQSLGACINNNYNIANNFTSKNLKVLNGVLNIQPNSTVKVYGNITQSVDNNIVLESDANLIQTNDNAVNSNHKINVKRSASMRKMDYTYWGTPVSNQKLLNDVAINDGFSVGTPNNRIYRYNEPNDYFAATTDSHFVPGKGYAIRGKDGFDENILSATSYLFNGNANNGVYPATVQKSKNTILNNIEYEHGYNLIGNPYPSNIDFDKFFNLNTNSSKIFGKVWFWTNVAPRLNQSGSGYSGNNYATLTLTGGTPPTTTQPNSGLTPTQFIKVGQGFIVQVRDLATTTSPTVTHQLDFNNSIRTSETGVFYNAKNSSSDKDRFWLQLISPEQFTNTILVGYINGSVDAYDGDYDAEVMTIGDDAIYSKLDDYKLQIQGRKYPLNQDDKVPLGMKYAQTGIYQISLGDKNGIFDVQQTIYLRDKLLNKVINISENDYSFQAVKGVEDHRFEIVYKPDNYLDANSTASQQLTVYKDKTEFVVTSSQTVKKIQIFDMSGRFLDEVLGNSKALRISHQSLVNGGYVLKIYHGNDIVTKKVIK</sequence>
<dbReference type="InterPro" id="IPR011889">
    <property type="entry name" value="Liste_lipo_26"/>
</dbReference>
<evidence type="ECO:0000259" key="4">
    <source>
        <dbReference type="Pfam" id="PF13229"/>
    </source>
</evidence>
<keyword evidence="1" id="KW-0732">Signal</keyword>
<evidence type="ECO:0000256" key="2">
    <source>
        <dbReference type="ARBA" id="ARBA00022737"/>
    </source>
</evidence>